<name>A0A023X8R5_RUBRA</name>
<dbReference type="InterPro" id="IPR044068">
    <property type="entry name" value="CB"/>
</dbReference>
<dbReference type="EMBL" id="CP007517">
    <property type="protein sequence ID" value="AHY48434.1"/>
    <property type="molecule type" value="Genomic_DNA"/>
</dbReference>
<feature type="domain" description="Core-binding (CB)" evidence="6">
    <location>
        <begin position="18"/>
        <end position="105"/>
    </location>
</feature>
<feature type="domain" description="Tyr recombinase" evidence="5">
    <location>
        <begin position="127"/>
        <end position="317"/>
    </location>
</feature>
<evidence type="ECO:0000259" key="5">
    <source>
        <dbReference type="PROSITE" id="PS51898"/>
    </source>
</evidence>
<gene>
    <name evidence="7" type="ORF">RradSPS_2873</name>
    <name evidence="8" type="ORF">RradSPS_3151</name>
    <name evidence="9" type="ORF">SIL72_16310</name>
</gene>
<dbReference type="GO" id="GO:0003677">
    <property type="term" value="F:DNA binding"/>
    <property type="evidence" value="ECO:0007669"/>
    <property type="project" value="UniProtKB-UniRule"/>
</dbReference>
<dbReference type="PANTHER" id="PTHR30349">
    <property type="entry name" value="PHAGE INTEGRASE-RELATED"/>
    <property type="match status" value="1"/>
</dbReference>
<dbReference type="PROSITE" id="PS51898">
    <property type="entry name" value="TYR_RECOMBINASE"/>
    <property type="match status" value="1"/>
</dbReference>
<dbReference type="AlphaFoldDB" id="A0A023X8R5"/>
<evidence type="ECO:0000256" key="1">
    <source>
        <dbReference type="ARBA" id="ARBA00008857"/>
    </source>
</evidence>
<dbReference type="Pfam" id="PF00589">
    <property type="entry name" value="Phage_integrase"/>
    <property type="match status" value="1"/>
</dbReference>
<keyword evidence="3" id="KW-0233">DNA recombination</keyword>
<dbReference type="Proteomes" id="UP000025229">
    <property type="component" value="Plasmid 1"/>
</dbReference>
<dbReference type="Proteomes" id="UP000025229">
    <property type="component" value="Plasmid 3"/>
</dbReference>
<geneLocation type="plasmid" evidence="8">
    <name>3</name>
</geneLocation>
<accession>A0A023X8R5</accession>
<dbReference type="KEGG" id="rrd:RradSPS_3151"/>
<dbReference type="RefSeq" id="WP_041338633.1">
    <property type="nucleotide sequence ID" value="NZ_CP007515.1"/>
</dbReference>
<comment type="similarity">
    <text evidence="1">Belongs to the 'phage' integrase family.</text>
</comment>
<dbReference type="InterPro" id="IPR002104">
    <property type="entry name" value="Integrase_catalytic"/>
</dbReference>
<reference evidence="8 10" key="1">
    <citation type="submission" date="2014-03" db="EMBL/GenBank/DDBJ databases">
        <title>Complete genome sequence of the Radio-Resistant Rubrobacter radiotolerans RSPS-4.</title>
        <authorList>
            <person name="Egas C.C."/>
            <person name="Barroso C.C."/>
            <person name="Froufe H.J.C."/>
            <person name="Pacheco J.J."/>
            <person name="Albuquerque L.L."/>
            <person name="da Costa M.M.S."/>
        </authorList>
    </citation>
    <scope>NUCLEOTIDE SEQUENCE [LARGE SCALE GENOMIC DNA]</scope>
    <source>
        <strain evidence="8 10">RSPS-4</strain>
        <plasmid evidence="7 10">1</plasmid>
        <plasmid evidence="8 10">3</plasmid>
    </source>
</reference>
<keyword evidence="2 4" id="KW-0238">DNA-binding</keyword>
<reference evidence="9" key="2">
    <citation type="submission" date="2023-11" db="EMBL/GenBank/DDBJ databases">
        <title>MicrobeMod: A computational toolkit for identifying prokaryotic methylation and restriction-modification with nanopore sequencing.</title>
        <authorList>
            <person name="Crits-Christoph A."/>
            <person name="Kang S.C."/>
            <person name="Lee H."/>
            <person name="Ostrov N."/>
        </authorList>
    </citation>
    <scope>NUCLEOTIDE SEQUENCE</scope>
    <source>
        <strain evidence="9">ATCC 51242</strain>
    </source>
</reference>
<evidence type="ECO:0000256" key="2">
    <source>
        <dbReference type="ARBA" id="ARBA00023125"/>
    </source>
</evidence>
<dbReference type="PANTHER" id="PTHR30349:SF41">
    <property type="entry name" value="INTEGRASE_RECOMBINASE PROTEIN MJ0367-RELATED"/>
    <property type="match status" value="1"/>
</dbReference>
<dbReference type="InterPro" id="IPR013762">
    <property type="entry name" value="Integrase-like_cat_sf"/>
</dbReference>
<dbReference type="PATRIC" id="fig|42256.3.peg.2923"/>
<dbReference type="InterPro" id="IPR010998">
    <property type="entry name" value="Integrase_recombinase_N"/>
</dbReference>
<dbReference type="KEGG" id="rrd:RradSPS_2873"/>
<dbReference type="CDD" id="cd00397">
    <property type="entry name" value="DNA_BRE_C"/>
    <property type="match status" value="1"/>
</dbReference>
<dbReference type="eggNOG" id="COG4974">
    <property type="taxonomic scope" value="Bacteria"/>
</dbReference>
<evidence type="ECO:0000313" key="7">
    <source>
        <dbReference type="EMBL" id="AHY48156.1"/>
    </source>
</evidence>
<dbReference type="InterPro" id="IPR050090">
    <property type="entry name" value="Tyrosine_recombinase_XerCD"/>
</dbReference>
<proteinExistence type="inferred from homology"/>
<organism evidence="8 10">
    <name type="scientific">Rubrobacter radiotolerans</name>
    <name type="common">Arthrobacter radiotolerans</name>
    <dbReference type="NCBI Taxonomy" id="42256"/>
    <lineage>
        <taxon>Bacteria</taxon>
        <taxon>Bacillati</taxon>
        <taxon>Actinomycetota</taxon>
        <taxon>Rubrobacteria</taxon>
        <taxon>Rubrobacterales</taxon>
        <taxon>Rubrobacteraceae</taxon>
        <taxon>Rubrobacter</taxon>
    </lineage>
</organism>
<dbReference type="SUPFAM" id="SSF56349">
    <property type="entry name" value="DNA breaking-rejoining enzymes"/>
    <property type="match status" value="1"/>
</dbReference>
<keyword evidence="8" id="KW-0614">Plasmid</keyword>
<evidence type="ECO:0000259" key="6">
    <source>
        <dbReference type="PROSITE" id="PS51900"/>
    </source>
</evidence>
<dbReference type="Gene3D" id="1.10.443.10">
    <property type="entry name" value="Intergrase catalytic core"/>
    <property type="match status" value="1"/>
</dbReference>
<evidence type="ECO:0000313" key="9">
    <source>
        <dbReference type="EMBL" id="MDX5895594.1"/>
    </source>
</evidence>
<evidence type="ECO:0000256" key="3">
    <source>
        <dbReference type="ARBA" id="ARBA00023172"/>
    </source>
</evidence>
<geneLocation type="plasmid" evidence="7">
    <name>1</name>
</geneLocation>
<dbReference type="Proteomes" id="UP001281130">
    <property type="component" value="Unassembled WGS sequence"/>
</dbReference>
<dbReference type="PROSITE" id="PS51900">
    <property type="entry name" value="CB"/>
    <property type="match status" value="1"/>
</dbReference>
<dbReference type="HOGENOM" id="CLU_865691_0_0_11"/>
<dbReference type="InterPro" id="IPR011010">
    <property type="entry name" value="DNA_brk_join_enz"/>
</dbReference>
<evidence type="ECO:0000313" key="10">
    <source>
        <dbReference type="Proteomes" id="UP000025229"/>
    </source>
</evidence>
<sequence length="321" mass="35596">MVRGAGPKLEVLRGGTEAADGDLIGEYMGTLGGRSTSTVEAYGRILRQLAAWVAERPGGGGGFRPELLTRTAVEGYLSELEARGYGPGHRAKAKSAISGFATWLVEEKGLLRKNPARGVEVPASQVLAPRRLSADQRYVLKNLVEKEGTLRSAAVFSLGYWAGCRVSDVSWLQSEDCHLGPKIGWLRVGHKGGKLRDIDLLNQARRPLFEYLHHGGRDPESPYVFTSQRAPRLTEAGVHHWFRKLRSKATRDEWELVGDVTFHDLRHDFAHRARETGWSIEEVAYYLGHVTKKGTPAISTTARYTQVSREDVKEKLGDLRG</sequence>
<evidence type="ECO:0000256" key="4">
    <source>
        <dbReference type="PROSITE-ProRule" id="PRU01248"/>
    </source>
</evidence>
<dbReference type="Gene3D" id="1.10.150.130">
    <property type="match status" value="1"/>
</dbReference>
<dbReference type="EMBL" id="CP007515">
    <property type="protein sequence ID" value="AHY48156.1"/>
    <property type="molecule type" value="Genomic_DNA"/>
</dbReference>
<dbReference type="GO" id="GO:0006310">
    <property type="term" value="P:DNA recombination"/>
    <property type="evidence" value="ECO:0007669"/>
    <property type="project" value="UniProtKB-KW"/>
</dbReference>
<protein>
    <submittedName>
        <fullName evidence="8">Site-specific recombinase XerD</fullName>
    </submittedName>
    <submittedName>
        <fullName evidence="9">Tyrosine-type recombinase/integrase</fullName>
    </submittedName>
</protein>
<dbReference type="EMBL" id="JAWXXX010000004">
    <property type="protein sequence ID" value="MDX5895594.1"/>
    <property type="molecule type" value="Genomic_DNA"/>
</dbReference>
<evidence type="ECO:0000313" key="8">
    <source>
        <dbReference type="EMBL" id="AHY48434.1"/>
    </source>
</evidence>
<keyword evidence="10" id="KW-1185">Reference proteome</keyword>
<dbReference type="GO" id="GO:0015074">
    <property type="term" value="P:DNA integration"/>
    <property type="evidence" value="ECO:0007669"/>
    <property type="project" value="InterPro"/>
</dbReference>